<evidence type="ECO:0000256" key="9">
    <source>
        <dbReference type="SAM" id="Phobius"/>
    </source>
</evidence>
<name>A0AAD7ZAJ9_DIPPU</name>
<evidence type="ECO:0000256" key="6">
    <source>
        <dbReference type="ARBA" id="ARBA00023098"/>
    </source>
</evidence>
<dbReference type="GO" id="GO:0005789">
    <property type="term" value="C:endoplasmic reticulum membrane"/>
    <property type="evidence" value="ECO:0007669"/>
    <property type="project" value="UniProtKB-SubCell"/>
</dbReference>
<evidence type="ECO:0000256" key="7">
    <source>
        <dbReference type="ARBA" id="ARBA00023136"/>
    </source>
</evidence>
<dbReference type="InterPro" id="IPR009617">
    <property type="entry name" value="Seipin"/>
</dbReference>
<feature type="transmembrane region" description="Helical" evidence="9">
    <location>
        <begin position="228"/>
        <end position="251"/>
    </location>
</feature>
<dbReference type="GO" id="GO:0006629">
    <property type="term" value="P:lipid metabolic process"/>
    <property type="evidence" value="ECO:0007669"/>
    <property type="project" value="UniProtKB-KW"/>
</dbReference>
<dbReference type="PANTHER" id="PTHR21212:SF0">
    <property type="entry name" value="SEIPIN"/>
    <property type="match status" value="1"/>
</dbReference>
<feature type="transmembrane region" description="Helical" evidence="9">
    <location>
        <begin position="34"/>
        <end position="57"/>
    </location>
</feature>
<evidence type="ECO:0000256" key="3">
    <source>
        <dbReference type="ARBA" id="ARBA00022692"/>
    </source>
</evidence>
<dbReference type="EMBL" id="JASPKZ010009384">
    <property type="protein sequence ID" value="KAJ9576954.1"/>
    <property type="molecule type" value="Genomic_DNA"/>
</dbReference>
<evidence type="ECO:0000256" key="1">
    <source>
        <dbReference type="ARBA" id="ARBA00004477"/>
    </source>
</evidence>
<feature type="transmembrane region" description="Helical" evidence="9">
    <location>
        <begin position="147"/>
        <end position="166"/>
    </location>
</feature>
<evidence type="ECO:0000313" key="10">
    <source>
        <dbReference type="EMBL" id="KAJ9576954.1"/>
    </source>
</evidence>
<evidence type="ECO:0000313" key="11">
    <source>
        <dbReference type="Proteomes" id="UP001233999"/>
    </source>
</evidence>
<comment type="subcellular location">
    <subcellularLocation>
        <location evidence="1">Endoplasmic reticulum membrane</location>
        <topology evidence="1">Multi-pass membrane protein</topology>
    </subcellularLocation>
</comment>
<gene>
    <name evidence="10" type="ORF">L9F63_006480</name>
</gene>
<keyword evidence="6" id="KW-0443">Lipid metabolism</keyword>
<proteinExistence type="predicted"/>
<evidence type="ECO:0000256" key="4">
    <source>
        <dbReference type="ARBA" id="ARBA00022824"/>
    </source>
</evidence>
<protein>
    <recommendedName>
        <fullName evidence="2">Seipin</fullName>
    </recommendedName>
</protein>
<dbReference type="Proteomes" id="UP001233999">
    <property type="component" value="Unassembled WGS sequence"/>
</dbReference>
<accession>A0AAD7ZAJ9</accession>
<dbReference type="GO" id="GO:0140042">
    <property type="term" value="P:lipid droplet formation"/>
    <property type="evidence" value="ECO:0007669"/>
    <property type="project" value="UniProtKB-ARBA"/>
</dbReference>
<evidence type="ECO:0000256" key="8">
    <source>
        <dbReference type="SAM" id="MobiDB-lite"/>
    </source>
</evidence>
<evidence type="ECO:0000256" key="5">
    <source>
        <dbReference type="ARBA" id="ARBA00022989"/>
    </source>
</evidence>
<feature type="region of interest" description="Disordered" evidence="8">
    <location>
        <begin position="283"/>
        <end position="324"/>
    </location>
</feature>
<sequence length="350" mass="40710">MPSFRFFRHIINNYRQRTANNIQEIRELFVKGGVVALVAAIILWIAIFSYVTFYYAYMPSISHVRPVHLQFKSCEDKGMCSFPTAHVQLTKRQQLLMIGQQYKMYLDLEMPESPANQNLGMFMVCIQLHDKETQLVDNSCRSTMLHYRSYLLHILTTIVYSPLMVLGHREEKQNIVVEMFSSFEEDQNHPVTDIYVEIQSQHVELYSATLYINAHFTGIRYFMFHWPVLAAAVGITSNLFFIVLVCLLSWWHLYYSNDKHEHDFTYGTVRDDSDEQDYGVKRSDSFTFRGEPDESSFEDASILDESSNRNGESDTSEIERPSIEAVTREFVSELPRSESFHMVGSSAEDN</sequence>
<organism evidence="10 11">
    <name type="scientific">Diploptera punctata</name>
    <name type="common">Pacific beetle cockroach</name>
    <dbReference type="NCBI Taxonomy" id="6984"/>
    <lineage>
        <taxon>Eukaryota</taxon>
        <taxon>Metazoa</taxon>
        <taxon>Ecdysozoa</taxon>
        <taxon>Arthropoda</taxon>
        <taxon>Hexapoda</taxon>
        <taxon>Insecta</taxon>
        <taxon>Pterygota</taxon>
        <taxon>Neoptera</taxon>
        <taxon>Polyneoptera</taxon>
        <taxon>Dictyoptera</taxon>
        <taxon>Blattodea</taxon>
        <taxon>Blaberoidea</taxon>
        <taxon>Blaberidae</taxon>
        <taxon>Diplopterinae</taxon>
        <taxon>Diploptera</taxon>
    </lineage>
</organism>
<keyword evidence="3 9" id="KW-0812">Transmembrane</keyword>
<evidence type="ECO:0000256" key="2">
    <source>
        <dbReference type="ARBA" id="ARBA00022064"/>
    </source>
</evidence>
<reference evidence="10" key="2">
    <citation type="submission" date="2023-05" db="EMBL/GenBank/DDBJ databases">
        <authorList>
            <person name="Fouks B."/>
        </authorList>
    </citation>
    <scope>NUCLEOTIDE SEQUENCE</scope>
    <source>
        <strain evidence="10">Stay&amp;Tobe</strain>
        <tissue evidence="10">Testes</tissue>
    </source>
</reference>
<dbReference type="Pfam" id="PF06775">
    <property type="entry name" value="Seipin"/>
    <property type="match status" value="1"/>
</dbReference>
<dbReference type="CDD" id="cd23995">
    <property type="entry name" value="Seipin_BSCL2_like"/>
    <property type="match status" value="1"/>
</dbReference>
<keyword evidence="11" id="KW-1185">Reference proteome</keyword>
<dbReference type="PANTHER" id="PTHR21212">
    <property type="entry name" value="BERNARDINELLI-SEIP CONGENITAL LIPODYSTROPHY 2 HOMOLOG BSCL2 PROTEIN"/>
    <property type="match status" value="1"/>
</dbReference>
<keyword evidence="7 9" id="KW-0472">Membrane</keyword>
<dbReference type="AlphaFoldDB" id="A0AAD7ZAJ9"/>
<reference evidence="10" key="1">
    <citation type="journal article" date="2023" name="IScience">
        <title>Live-bearing cockroach genome reveals convergent evolutionary mechanisms linked to viviparity in insects and beyond.</title>
        <authorList>
            <person name="Fouks B."/>
            <person name="Harrison M.C."/>
            <person name="Mikhailova A.A."/>
            <person name="Marchal E."/>
            <person name="English S."/>
            <person name="Carruthers M."/>
            <person name="Jennings E.C."/>
            <person name="Chiamaka E.L."/>
            <person name="Frigard R.A."/>
            <person name="Pippel M."/>
            <person name="Attardo G.M."/>
            <person name="Benoit J.B."/>
            <person name="Bornberg-Bauer E."/>
            <person name="Tobe S.S."/>
        </authorList>
    </citation>
    <scope>NUCLEOTIDE SEQUENCE</scope>
    <source>
        <strain evidence="10">Stay&amp;Tobe</strain>
    </source>
</reference>
<comment type="caution">
    <text evidence="10">The sequence shown here is derived from an EMBL/GenBank/DDBJ whole genome shotgun (WGS) entry which is preliminary data.</text>
</comment>
<keyword evidence="5 9" id="KW-1133">Transmembrane helix</keyword>
<keyword evidence="4" id="KW-0256">Endoplasmic reticulum</keyword>